<keyword evidence="10" id="KW-1185">Reference proteome</keyword>
<proteinExistence type="inferred from homology"/>
<feature type="transmembrane region" description="Helical" evidence="8">
    <location>
        <begin position="122"/>
        <end position="141"/>
    </location>
</feature>
<dbReference type="InterPro" id="IPR037294">
    <property type="entry name" value="ABC_BtuC-like"/>
</dbReference>
<feature type="transmembrane region" description="Helical" evidence="8">
    <location>
        <begin position="310"/>
        <end position="329"/>
    </location>
</feature>
<dbReference type="EMBL" id="QRDY01000007">
    <property type="protein sequence ID" value="RED59264.1"/>
    <property type="molecule type" value="Genomic_DNA"/>
</dbReference>
<evidence type="ECO:0000256" key="2">
    <source>
        <dbReference type="ARBA" id="ARBA00007935"/>
    </source>
</evidence>
<feature type="transmembrane region" description="Helical" evidence="8">
    <location>
        <begin position="95"/>
        <end position="116"/>
    </location>
</feature>
<gene>
    <name evidence="9" type="ORF">DFP95_107103</name>
</gene>
<keyword evidence="7 8" id="KW-0472">Membrane</keyword>
<evidence type="ECO:0000256" key="7">
    <source>
        <dbReference type="ARBA" id="ARBA00023136"/>
    </source>
</evidence>
<keyword evidence="4" id="KW-1003">Cell membrane</keyword>
<evidence type="ECO:0000256" key="5">
    <source>
        <dbReference type="ARBA" id="ARBA00022692"/>
    </source>
</evidence>
<dbReference type="PANTHER" id="PTHR30472">
    <property type="entry name" value="FERRIC ENTEROBACTIN TRANSPORT SYSTEM PERMEASE PROTEIN"/>
    <property type="match status" value="1"/>
</dbReference>
<dbReference type="Gene3D" id="1.10.3470.10">
    <property type="entry name" value="ABC transporter involved in vitamin B12 uptake, BtuC"/>
    <property type="match status" value="1"/>
</dbReference>
<dbReference type="PANTHER" id="PTHR30472:SF65">
    <property type="entry name" value="SIDEROPHORE TRANSPORT SYSTEM PERMEASE PROTEIN YFIZ-RELATED"/>
    <property type="match status" value="1"/>
</dbReference>
<dbReference type="FunFam" id="1.10.3470.10:FF:000001">
    <property type="entry name" value="Vitamin B12 ABC transporter permease BtuC"/>
    <property type="match status" value="1"/>
</dbReference>
<dbReference type="GO" id="GO:0022857">
    <property type="term" value="F:transmembrane transporter activity"/>
    <property type="evidence" value="ECO:0007669"/>
    <property type="project" value="InterPro"/>
</dbReference>
<organism evidence="9 10">
    <name type="scientific">Cohnella lupini</name>
    <dbReference type="NCBI Taxonomy" id="1294267"/>
    <lineage>
        <taxon>Bacteria</taxon>
        <taxon>Bacillati</taxon>
        <taxon>Bacillota</taxon>
        <taxon>Bacilli</taxon>
        <taxon>Bacillales</taxon>
        <taxon>Paenibacillaceae</taxon>
        <taxon>Cohnella</taxon>
    </lineage>
</organism>
<reference evidence="9 10" key="1">
    <citation type="submission" date="2018-07" db="EMBL/GenBank/DDBJ databases">
        <title>Genomic Encyclopedia of Type Strains, Phase III (KMG-III): the genomes of soil and plant-associated and newly described type strains.</title>
        <authorList>
            <person name="Whitman W."/>
        </authorList>
    </citation>
    <scope>NUCLEOTIDE SEQUENCE [LARGE SCALE GENOMIC DNA]</scope>
    <source>
        <strain evidence="9 10">CECT 8236</strain>
    </source>
</reference>
<feature type="transmembrane region" description="Helical" evidence="8">
    <location>
        <begin position="197"/>
        <end position="216"/>
    </location>
</feature>
<dbReference type="RefSeq" id="WP_115993317.1">
    <property type="nucleotide sequence ID" value="NZ_QRDY01000007.1"/>
</dbReference>
<dbReference type="AlphaFoldDB" id="A0A3D9IBW0"/>
<accession>A0A3D9IBW0</accession>
<evidence type="ECO:0000256" key="3">
    <source>
        <dbReference type="ARBA" id="ARBA00022448"/>
    </source>
</evidence>
<feature type="transmembrane region" description="Helical" evidence="8">
    <location>
        <begin position="153"/>
        <end position="177"/>
    </location>
</feature>
<feature type="transmembrane region" description="Helical" evidence="8">
    <location>
        <begin position="66"/>
        <end position="83"/>
    </location>
</feature>
<evidence type="ECO:0000313" key="10">
    <source>
        <dbReference type="Proteomes" id="UP000256869"/>
    </source>
</evidence>
<feature type="transmembrane region" description="Helical" evidence="8">
    <location>
        <begin position="237"/>
        <end position="268"/>
    </location>
</feature>
<dbReference type="InterPro" id="IPR000522">
    <property type="entry name" value="ABC_transptr_permease_BtuC"/>
</dbReference>
<keyword evidence="6 8" id="KW-1133">Transmembrane helix</keyword>
<comment type="caution">
    <text evidence="9">The sequence shown here is derived from an EMBL/GenBank/DDBJ whole genome shotgun (WGS) entry which is preliminary data.</text>
</comment>
<comment type="similarity">
    <text evidence="2">Belongs to the binding-protein-dependent transport system permease family. FecCD subfamily.</text>
</comment>
<name>A0A3D9IBW0_9BACL</name>
<dbReference type="OrthoDB" id="9811721at2"/>
<evidence type="ECO:0000256" key="1">
    <source>
        <dbReference type="ARBA" id="ARBA00004651"/>
    </source>
</evidence>
<dbReference type="SUPFAM" id="SSF81345">
    <property type="entry name" value="ABC transporter involved in vitamin B12 uptake, BtuC"/>
    <property type="match status" value="1"/>
</dbReference>
<evidence type="ECO:0000256" key="4">
    <source>
        <dbReference type="ARBA" id="ARBA00022475"/>
    </source>
</evidence>
<dbReference type="GO" id="GO:0033214">
    <property type="term" value="P:siderophore-iron import into cell"/>
    <property type="evidence" value="ECO:0007669"/>
    <property type="project" value="TreeGrafter"/>
</dbReference>
<comment type="subcellular location">
    <subcellularLocation>
        <location evidence="1">Cell membrane</location>
        <topology evidence="1">Multi-pass membrane protein</topology>
    </subcellularLocation>
</comment>
<feature type="transmembrane region" description="Helical" evidence="8">
    <location>
        <begin position="12"/>
        <end position="34"/>
    </location>
</feature>
<dbReference type="CDD" id="cd06550">
    <property type="entry name" value="TM_ABC_iron-siderophores_like"/>
    <property type="match status" value="1"/>
</dbReference>
<protein>
    <submittedName>
        <fullName evidence="9">Iron complex transport system permease protein</fullName>
    </submittedName>
</protein>
<evidence type="ECO:0000313" key="9">
    <source>
        <dbReference type="EMBL" id="RED59264.1"/>
    </source>
</evidence>
<feature type="transmembrane region" description="Helical" evidence="8">
    <location>
        <begin position="280"/>
        <end position="298"/>
    </location>
</feature>
<evidence type="ECO:0000256" key="8">
    <source>
        <dbReference type="SAM" id="Phobius"/>
    </source>
</evidence>
<dbReference type="Pfam" id="PF01032">
    <property type="entry name" value="FecCD"/>
    <property type="match status" value="1"/>
</dbReference>
<dbReference type="GO" id="GO:0005886">
    <property type="term" value="C:plasma membrane"/>
    <property type="evidence" value="ECO:0007669"/>
    <property type="project" value="UniProtKB-SubCell"/>
</dbReference>
<sequence length="338" mass="35378">MNYLLANRSRKIVGLLISLLLLITGIVCSIAYGVTDIKWHTIAESFTAFNGSQEHLIIRTARVPRAFIAAIAGASLAVAGSLMQGITRNQIASPSLFGINAGAAFFIVVGSAFFGASALSTFATLAFMGAAFTAIIVYILGSIGSDGLTPLKITLAGAAMTAFFSSLSLGILLTGGQTFDQVLYWFVGSVAGRDMDIFTSAAPYMGIALIGAWVLARHMNLLTLGEDVATGLGQKTIYIKLAAAVVIVLLAGGSVSIAGPIAFVGIIIPHITRYLVGIDYRWVLPYCATLGGILLLAADIGSRYISFPKEVPVGVMTAIIGVPFFVYIARRGGNANNE</sequence>
<keyword evidence="5 8" id="KW-0812">Transmembrane</keyword>
<dbReference type="Proteomes" id="UP000256869">
    <property type="component" value="Unassembled WGS sequence"/>
</dbReference>
<evidence type="ECO:0000256" key="6">
    <source>
        <dbReference type="ARBA" id="ARBA00022989"/>
    </source>
</evidence>
<keyword evidence="3" id="KW-0813">Transport</keyword>